<protein>
    <recommendedName>
        <fullName evidence="3">RepB-like DNA primase domain-containing protein</fullName>
    </recommendedName>
</protein>
<name>A0ABT0B7H3_9SPHN</name>
<gene>
    <name evidence="1" type="ORF">MTR64_19745</name>
</gene>
<evidence type="ECO:0000313" key="2">
    <source>
        <dbReference type="Proteomes" id="UP001162880"/>
    </source>
</evidence>
<sequence>MTGRVYIANFGEGNALWPVAKAHNTVITIDNVSVHGFWQAGDRDGFIEAAQAQALTALGKPPSKQTAGRWYNLVSEMRDTEDDIWISRQGNDLWWSVTMPGDLREEIRPSTNSKRDGPEIWHIEKPCQPWSNKDREGRPLLWDALHPKARDFLSTEATFQTIANDRGYADYAMALVNGDPLDFWHDLPLFKDKAATAKKQGAKTYSPRERAAFRMIDMLFQTVAQANGQVVERRVKEKVTSLDRMEWERLLRVKMGEQEDRCALTGLPLGYDGETDDKEMFASLDRIDSSGHYTPDNVQIVCRFMNRWKGADDDMLVRRLIGALREPVGESVDA</sequence>
<proteinExistence type="predicted"/>
<reference evidence="1" key="1">
    <citation type="submission" date="2022-03" db="EMBL/GenBank/DDBJ databases">
        <title>Identification of a novel bacterium isolated from mangrove sediments.</title>
        <authorList>
            <person name="Pan X."/>
        </authorList>
    </citation>
    <scope>NUCLEOTIDE SEQUENCE</scope>
    <source>
        <strain evidence="1">B2580</strain>
    </source>
</reference>
<dbReference type="Proteomes" id="UP001162880">
    <property type="component" value="Unassembled WGS sequence"/>
</dbReference>
<accession>A0ABT0B7H3</accession>
<evidence type="ECO:0008006" key="3">
    <source>
        <dbReference type="Google" id="ProtNLM"/>
    </source>
</evidence>
<keyword evidence="2" id="KW-1185">Reference proteome</keyword>
<dbReference type="EMBL" id="JALHLE010000043">
    <property type="protein sequence ID" value="MCJ2180811.1"/>
    <property type="molecule type" value="Genomic_DNA"/>
</dbReference>
<evidence type="ECO:0000313" key="1">
    <source>
        <dbReference type="EMBL" id="MCJ2180811.1"/>
    </source>
</evidence>
<comment type="caution">
    <text evidence="1">The sequence shown here is derived from an EMBL/GenBank/DDBJ whole genome shotgun (WGS) entry which is preliminary data.</text>
</comment>
<organism evidence="1 2">
    <name type="scientific">Novosphingobium album</name>
    <name type="common">ex Hu et al. 2023</name>
    <dbReference type="NCBI Taxonomy" id="2930093"/>
    <lineage>
        <taxon>Bacteria</taxon>
        <taxon>Pseudomonadati</taxon>
        <taxon>Pseudomonadota</taxon>
        <taxon>Alphaproteobacteria</taxon>
        <taxon>Sphingomonadales</taxon>
        <taxon>Sphingomonadaceae</taxon>
        <taxon>Novosphingobium</taxon>
    </lineage>
</organism>
<dbReference type="Gene3D" id="3.30.40.220">
    <property type="match status" value="1"/>
</dbReference>
<dbReference type="RefSeq" id="WP_243996257.1">
    <property type="nucleotide sequence ID" value="NZ_JALHLE010000043.1"/>
</dbReference>